<organism evidence="1 2">
    <name type="scientific">Sphagnum jensenii</name>
    <dbReference type="NCBI Taxonomy" id="128206"/>
    <lineage>
        <taxon>Eukaryota</taxon>
        <taxon>Viridiplantae</taxon>
        <taxon>Streptophyta</taxon>
        <taxon>Embryophyta</taxon>
        <taxon>Bryophyta</taxon>
        <taxon>Sphagnophytina</taxon>
        <taxon>Sphagnopsida</taxon>
        <taxon>Sphagnales</taxon>
        <taxon>Sphagnaceae</taxon>
        <taxon>Sphagnum</taxon>
    </lineage>
</organism>
<gene>
    <name evidence="1" type="ORF">CSSPJE1EN1_LOCUS13512</name>
</gene>
<proteinExistence type="predicted"/>
<dbReference type="Proteomes" id="UP001497444">
    <property type="component" value="Chromosome 2"/>
</dbReference>
<sequence>MIALLTCSQMWGHRGGKTAQKDAQPSHAGLVHKRSCNVESMGPVHNVSGTLENYSCVIGLFVHAGHLYERADGSLQLAVVTNSKLNQLEMNRNRDHAGGNNGLKKLLKDVKVYGGVKDKVNELHTSYKAP</sequence>
<evidence type="ECO:0000313" key="1">
    <source>
        <dbReference type="EMBL" id="CAK9268034.1"/>
    </source>
</evidence>
<name>A0ABP0WNR5_9BRYO</name>
<keyword evidence="2" id="KW-1185">Reference proteome</keyword>
<reference evidence="1 2" key="1">
    <citation type="submission" date="2024-02" db="EMBL/GenBank/DDBJ databases">
        <authorList>
            <consortium name="ELIXIR-Norway"/>
            <consortium name="Elixir Norway"/>
        </authorList>
    </citation>
    <scope>NUCLEOTIDE SEQUENCE [LARGE SCALE GENOMIC DNA]</scope>
</reference>
<evidence type="ECO:0000313" key="2">
    <source>
        <dbReference type="Proteomes" id="UP001497444"/>
    </source>
</evidence>
<accession>A0ABP0WNR5</accession>
<dbReference type="EMBL" id="OZ020097">
    <property type="protein sequence ID" value="CAK9268034.1"/>
    <property type="molecule type" value="Genomic_DNA"/>
</dbReference>
<protein>
    <submittedName>
        <fullName evidence="1">Uncharacterized protein</fullName>
    </submittedName>
</protein>